<dbReference type="PIRSF" id="PIRSF017388">
    <property type="entry name" value="Esterase_lipase"/>
    <property type="match status" value="1"/>
</dbReference>
<dbReference type="Pfam" id="PF12146">
    <property type="entry name" value="Hydrolase_4"/>
    <property type="match status" value="1"/>
</dbReference>
<sequence length="247" mass="27879">MLKLSQPKPILLEASECAVLLLHAYTSTVRDMRGLAEFLHRHGYTCYAIAYSGHGLDIDEFLNYTPVDWLQDSIKAYQHLLQRGYNQIAVIGVSLGAVLSLKLSEMLPISACIAMSTPQDRSTNDLFKRLELYANYLGQFQNNNTKQNSADLETKSSIQLQALQQLIRTTIQDTALISAPIFLLYGALDDVLYQSSAQTIYDHVNSTEKRIKNYPNTGHLMTLGQDQKQLFSDILDFLQQHHPLQAE</sequence>
<feature type="active site" description="Charge relay system" evidence="1">
    <location>
        <position position="189"/>
    </location>
</feature>
<dbReference type="InterPro" id="IPR029058">
    <property type="entry name" value="AB_hydrolase_fold"/>
</dbReference>
<dbReference type="GO" id="GO:0052689">
    <property type="term" value="F:carboxylic ester hydrolase activity"/>
    <property type="evidence" value="ECO:0007669"/>
    <property type="project" value="InterPro"/>
</dbReference>
<feature type="domain" description="Serine aminopeptidase S33" evidence="2">
    <location>
        <begin position="17"/>
        <end position="222"/>
    </location>
</feature>
<feature type="active site" description="Charge relay system" evidence="1">
    <location>
        <position position="219"/>
    </location>
</feature>
<comment type="caution">
    <text evidence="3">The sequence shown here is derived from an EMBL/GenBank/DDBJ whole genome shotgun (WGS) entry which is preliminary data.</text>
</comment>
<dbReference type="InterPro" id="IPR012354">
    <property type="entry name" value="Esterase_lipase"/>
</dbReference>
<evidence type="ECO:0000256" key="1">
    <source>
        <dbReference type="PIRSR" id="PIRSR017388-1"/>
    </source>
</evidence>
<gene>
    <name evidence="3" type="primary">est</name>
    <name evidence="3" type="ORF">GAK29_05067</name>
</gene>
<dbReference type="AlphaFoldDB" id="A0A833PA06"/>
<feature type="active site" description="Nucleophile" evidence="1">
    <location>
        <position position="94"/>
    </location>
</feature>
<evidence type="ECO:0000313" key="3">
    <source>
        <dbReference type="EMBL" id="KAF1010345.1"/>
    </source>
</evidence>
<name>A0A833PA06_ACIBZ</name>
<dbReference type="InterPro" id="IPR022742">
    <property type="entry name" value="Hydrolase_4"/>
</dbReference>
<reference evidence="4" key="1">
    <citation type="journal article" date="2020" name="MBio">
        <title>Horizontal gene transfer to a defensive symbiont with a reduced genome amongst a multipartite beetle microbiome.</title>
        <authorList>
            <person name="Waterworth S.C."/>
            <person name="Florez L.V."/>
            <person name="Rees E.R."/>
            <person name="Hertweck C."/>
            <person name="Kaltenpoth M."/>
            <person name="Kwan J.C."/>
        </authorList>
    </citation>
    <scope>NUCLEOTIDE SEQUENCE [LARGE SCALE GENOMIC DNA]</scope>
</reference>
<accession>A0A833PA06</accession>
<organism evidence="3 4">
    <name type="scientific">Acinetobacter bereziniae</name>
    <name type="common">Acinetobacter genomosp. 10</name>
    <dbReference type="NCBI Taxonomy" id="106648"/>
    <lineage>
        <taxon>Bacteria</taxon>
        <taxon>Pseudomonadati</taxon>
        <taxon>Pseudomonadota</taxon>
        <taxon>Gammaproteobacteria</taxon>
        <taxon>Moraxellales</taxon>
        <taxon>Moraxellaceae</taxon>
        <taxon>Acinetobacter</taxon>
    </lineage>
</organism>
<protein>
    <submittedName>
        <fullName evidence="3">Carboxylesterase</fullName>
    </submittedName>
</protein>
<dbReference type="PANTHER" id="PTHR11614">
    <property type="entry name" value="PHOSPHOLIPASE-RELATED"/>
    <property type="match status" value="1"/>
</dbReference>
<dbReference type="Proteomes" id="UP000490535">
    <property type="component" value="Unassembled WGS sequence"/>
</dbReference>
<dbReference type="SUPFAM" id="SSF53474">
    <property type="entry name" value="alpha/beta-Hydrolases"/>
    <property type="match status" value="1"/>
</dbReference>
<evidence type="ECO:0000259" key="2">
    <source>
        <dbReference type="Pfam" id="PF12146"/>
    </source>
</evidence>
<proteinExistence type="predicted"/>
<dbReference type="InterPro" id="IPR051044">
    <property type="entry name" value="MAG_DAG_Lipase"/>
</dbReference>
<evidence type="ECO:0000313" key="4">
    <source>
        <dbReference type="Proteomes" id="UP000490535"/>
    </source>
</evidence>
<dbReference type="EMBL" id="WNDP01000324">
    <property type="protein sequence ID" value="KAF1010345.1"/>
    <property type="molecule type" value="Genomic_DNA"/>
</dbReference>
<dbReference type="Gene3D" id="3.40.50.1820">
    <property type="entry name" value="alpha/beta hydrolase"/>
    <property type="match status" value="1"/>
</dbReference>